<dbReference type="STRING" id="1804984.AYM40_22125"/>
<dbReference type="GeneID" id="97051136"/>
<dbReference type="EMBL" id="CP014579">
    <property type="protein sequence ID" value="ANB75118.1"/>
    <property type="molecule type" value="Genomic_DNA"/>
</dbReference>
<evidence type="ECO:0000313" key="1">
    <source>
        <dbReference type="EMBL" id="ANB75118.1"/>
    </source>
</evidence>
<proteinExistence type="predicted"/>
<dbReference type="GO" id="GO:0016020">
    <property type="term" value="C:membrane"/>
    <property type="evidence" value="ECO:0007669"/>
    <property type="project" value="InterPro"/>
</dbReference>
<reference evidence="1 2" key="1">
    <citation type="journal article" date="2016" name="Gene">
        <title>PacBio SMRT assembly of a complex multi-replicon genome reveals chlorocatechol degradative operon in a region of genome plasticity.</title>
        <authorList>
            <person name="Ricker N."/>
            <person name="Shen S.Y."/>
            <person name="Goordial J."/>
            <person name="Jin S."/>
            <person name="Fulthorpe R.R."/>
        </authorList>
    </citation>
    <scope>NUCLEOTIDE SEQUENCE [LARGE SCALE GENOMIC DNA]</scope>
    <source>
        <strain evidence="1 2">OLGA172</strain>
    </source>
</reference>
<dbReference type="Proteomes" id="UP000076852">
    <property type="component" value="Chromosome 2"/>
</dbReference>
<accession>A0A160FRG1</accession>
<dbReference type="GO" id="GO:0009636">
    <property type="term" value="P:response to toxic substance"/>
    <property type="evidence" value="ECO:0007669"/>
    <property type="project" value="InterPro"/>
</dbReference>
<evidence type="ECO:0000313" key="2">
    <source>
        <dbReference type="Proteomes" id="UP000076852"/>
    </source>
</evidence>
<name>A0A160FRG1_9BURK</name>
<dbReference type="RefSeq" id="WP_028196115.1">
    <property type="nucleotide sequence ID" value="NZ_CP014579.1"/>
</dbReference>
<dbReference type="KEGG" id="buz:AYM40_22125"/>
<gene>
    <name evidence="1" type="ORF">AYM40_22125</name>
</gene>
<protein>
    <submittedName>
        <fullName evidence="1">Entericidin</fullName>
    </submittedName>
</protein>
<keyword evidence="2" id="KW-1185">Reference proteome</keyword>
<sequence length="52" mass="5586">MMKNMNRTTLLRRFALGTLAGLLLGLAGCNTVHGFGEDMSHLGNSISNHADK</sequence>
<dbReference type="AlphaFoldDB" id="A0A160FRG1"/>
<dbReference type="PROSITE" id="PS51257">
    <property type="entry name" value="PROKAR_LIPOPROTEIN"/>
    <property type="match status" value="1"/>
</dbReference>
<organism evidence="1 2">
    <name type="scientific">Paraburkholderia phytofirmans OLGA172</name>
    <dbReference type="NCBI Taxonomy" id="1417228"/>
    <lineage>
        <taxon>Bacteria</taxon>
        <taxon>Pseudomonadati</taxon>
        <taxon>Pseudomonadota</taxon>
        <taxon>Betaproteobacteria</taxon>
        <taxon>Burkholderiales</taxon>
        <taxon>Burkholderiaceae</taxon>
        <taxon>Paraburkholderia</taxon>
    </lineage>
</organism>